<accession>A0A918GPR7</accession>
<reference evidence="2" key="1">
    <citation type="journal article" date="2014" name="Int. J. Syst. Evol. Microbiol.">
        <title>Complete genome sequence of Corynebacterium casei LMG S-19264T (=DSM 44701T), isolated from a smear-ripened cheese.</title>
        <authorList>
            <consortium name="US DOE Joint Genome Institute (JGI-PGF)"/>
            <person name="Walter F."/>
            <person name="Albersmeier A."/>
            <person name="Kalinowski J."/>
            <person name="Ruckert C."/>
        </authorList>
    </citation>
    <scope>NUCLEOTIDE SEQUENCE</scope>
    <source>
        <strain evidence="2">JCM 4234</strain>
    </source>
</reference>
<evidence type="ECO:0000256" key="1">
    <source>
        <dbReference type="SAM" id="MobiDB-lite"/>
    </source>
</evidence>
<sequence length="121" mass="13316">MPHMCYLLRPVRPEDRSDLARRSASRVRARTGGPSGKPVVVAIYILSLRSAGTRGQRGRNTTDTQGSCFQPHFASAIPHRPARTDPGRTEPAIGKEFSNRPRPLHVPAGQNRPIVLAWSTI</sequence>
<reference evidence="2" key="2">
    <citation type="submission" date="2020-09" db="EMBL/GenBank/DDBJ databases">
        <authorList>
            <person name="Sun Q."/>
            <person name="Ohkuma M."/>
        </authorList>
    </citation>
    <scope>NUCLEOTIDE SEQUENCE</scope>
    <source>
        <strain evidence="2">JCM 4234</strain>
    </source>
</reference>
<gene>
    <name evidence="2" type="ORF">GCM10010238_41860</name>
</gene>
<dbReference type="Proteomes" id="UP000653493">
    <property type="component" value="Unassembled WGS sequence"/>
</dbReference>
<proteinExistence type="predicted"/>
<keyword evidence="3" id="KW-1185">Reference proteome</keyword>
<organism evidence="2 3">
    <name type="scientific">Streptomyces griseoviridis</name>
    <dbReference type="NCBI Taxonomy" id="45398"/>
    <lineage>
        <taxon>Bacteria</taxon>
        <taxon>Bacillati</taxon>
        <taxon>Actinomycetota</taxon>
        <taxon>Actinomycetes</taxon>
        <taxon>Kitasatosporales</taxon>
        <taxon>Streptomycetaceae</taxon>
        <taxon>Streptomyces</taxon>
    </lineage>
</organism>
<feature type="region of interest" description="Disordered" evidence="1">
    <location>
        <begin position="52"/>
        <end position="108"/>
    </location>
</feature>
<comment type="caution">
    <text evidence="2">The sequence shown here is derived from an EMBL/GenBank/DDBJ whole genome shotgun (WGS) entry which is preliminary data.</text>
</comment>
<dbReference type="EMBL" id="BMSL01000012">
    <property type="protein sequence ID" value="GGS47841.1"/>
    <property type="molecule type" value="Genomic_DNA"/>
</dbReference>
<evidence type="ECO:0000313" key="3">
    <source>
        <dbReference type="Proteomes" id="UP000653493"/>
    </source>
</evidence>
<evidence type="ECO:0000313" key="2">
    <source>
        <dbReference type="EMBL" id="GGS47841.1"/>
    </source>
</evidence>
<dbReference type="AlphaFoldDB" id="A0A918GPR7"/>
<name>A0A918GPR7_STRGD</name>
<protein>
    <submittedName>
        <fullName evidence="2">Uncharacterized protein</fullName>
    </submittedName>
</protein>
<feature type="compositionally biased region" description="Polar residues" evidence="1">
    <location>
        <begin position="58"/>
        <end position="68"/>
    </location>
</feature>